<dbReference type="Pfam" id="PF09343">
    <property type="entry name" value="DUF2460"/>
    <property type="match status" value="1"/>
</dbReference>
<evidence type="ECO:0000259" key="3">
    <source>
        <dbReference type="Pfam" id="PF23845"/>
    </source>
</evidence>
<reference evidence="4 5" key="2">
    <citation type="submission" date="2020-08" db="EMBL/GenBank/DDBJ databases">
        <authorList>
            <person name="Partida-Martinez L."/>
            <person name="Huntemann M."/>
            <person name="Clum A."/>
            <person name="Wang J."/>
            <person name="Palaniappan K."/>
            <person name="Ritter S."/>
            <person name="Chen I.-M."/>
            <person name="Stamatis D."/>
            <person name="Reddy T."/>
            <person name="O'Malley R."/>
            <person name="Daum C."/>
            <person name="Shapiro N."/>
            <person name="Ivanova N."/>
            <person name="Kyrpides N."/>
            <person name="Woyke T."/>
        </authorList>
    </citation>
    <scope>NUCLEOTIDE SEQUENCE [LARGE SCALE GENOMIC DNA]</scope>
    <source>
        <strain evidence="4 5">AS3.13</strain>
    </source>
</reference>
<evidence type="ECO:0000259" key="1">
    <source>
        <dbReference type="Pfam" id="PF09343"/>
    </source>
</evidence>
<dbReference type="InterPro" id="IPR057122">
    <property type="entry name" value="TIM-barrel_NCTSP"/>
</dbReference>
<feature type="domain" description="DUF2460" evidence="1">
    <location>
        <begin position="558"/>
        <end position="746"/>
    </location>
</feature>
<reference evidence="4 5" key="1">
    <citation type="submission" date="2020-08" db="EMBL/GenBank/DDBJ databases">
        <title>The Agave Microbiome: Exploring the role of microbial communities in plant adaptations to desert environments.</title>
        <authorList>
            <person name="Partida-Martinez L.P."/>
        </authorList>
    </citation>
    <scope>NUCLEOTIDE SEQUENCE [LARGE SCALE GENOMIC DNA]</scope>
    <source>
        <strain evidence="4 5">AS3.13</strain>
    </source>
</reference>
<dbReference type="Pfam" id="PF23844">
    <property type="entry name" value="NCTSP_N"/>
    <property type="match status" value="1"/>
</dbReference>
<feature type="domain" description="Non-contractile tail sheath N-terminal" evidence="2">
    <location>
        <begin position="18"/>
        <end position="206"/>
    </location>
</feature>
<dbReference type="EMBL" id="JACHBT010000019">
    <property type="protein sequence ID" value="MBB6506218.1"/>
    <property type="molecule type" value="Genomic_DNA"/>
</dbReference>
<proteinExistence type="predicted"/>
<gene>
    <name evidence="4" type="ORF">F4693_003215</name>
</gene>
<dbReference type="Pfam" id="PF23845">
    <property type="entry name" value="TIM-barrel_NCTSP"/>
    <property type="match status" value="1"/>
</dbReference>
<dbReference type="InterPro" id="IPR057102">
    <property type="entry name" value="NCTSP_N"/>
</dbReference>
<dbReference type="Proteomes" id="UP000522313">
    <property type="component" value="Unassembled WGS sequence"/>
</dbReference>
<feature type="domain" description="Non-contractile tail sheath TIM barrel" evidence="3">
    <location>
        <begin position="211"/>
        <end position="544"/>
    </location>
</feature>
<sequence>MAHWLADTRAGQATGVMTRFDPLYWTVDFPRPMMAAVTTAAADALRVDAVFYNRDDLAGLIWESADRHDHPLLRYDTARDYRACRLSFRWRSAGVLALDAVNGPVLTIEGRDADGTPRAWYVRLWNYARGTPEDAQIAIDFAALDGGFLLPGERDPVWAGDVDRMFVSLVAPGHDAAGGALSQPVEAWAELSEITCDGAGAVVAIGDVVLPEHDLGIASGYDDSYHLTPARLLRNMLQLGYRGAVVHYVGMSHYFRLQGGVVEGALNVACAAWHRDLAQRAKNLGYDLIWSLSYELFEAHCPAAWKQRAADGSPALTGWVPPSTLLSPANAAAMAYLRAVALAFVAIGAAAGLAPRFQIGEPWWWVLPDGRPCLYDDSARTAFAPVAIADVRGALDAAQRATLDRAGAVLAASTAALAAAVKEAAPGCVTYLLAYLPTVLDAAAPEVRRMNLPTGWAAPAFDVLQLEDYDWVTGGDTAASARGAAEATQRLGYPVARQDYLAGFVLRGADRGQWRVILAAAGTAQVRGVARVYLWALPQVLRDGLVYWQEEEAVEAFDDVMFPLALGREAEVTPTFSTGVTTSAGGRETRRAGWAEARTRYDVGPGVRSEADVATLLAFYRARLGAARGFRLRDPFDWRARGETIGTGDGVTRRFALVRRYDAATRRITRPVAGSVSVTVGGVATAAFTLSPGGIVTLEAAPAPGVVVAASFDFDVPVRFAEDHLSVTRATYLAGAAPSVPLVEVREA</sequence>
<organism evidence="4 5">
    <name type="scientific">Sphingomonas endophytica</name>
    <dbReference type="NCBI Taxonomy" id="869719"/>
    <lineage>
        <taxon>Bacteria</taxon>
        <taxon>Pseudomonadati</taxon>
        <taxon>Pseudomonadota</taxon>
        <taxon>Alphaproteobacteria</taxon>
        <taxon>Sphingomonadales</taxon>
        <taxon>Sphingomonadaceae</taxon>
        <taxon>Sphingomonas</taxon>
    </lineage>
</organism>
<accession>A0A7X0JEM5</accession>
<name>A0A7X0JEM5_9SPHN</name>
<evidence type="ECO:0000259" key="2">
    <source>
        <dbReference type="Pfam" id="PF23844"/>
    </source>
</evidence>
<protein>
    <submittedName>
        <fullName evidence="4">Uncharacterized protein (TIGR02217 family)</fullName>
    </submittedName>
</protein>
<evidence type="ECO:0000313" key="4">
    <source>
        <dbReference type="EMBL" id="MBB6506218.1"/>
    </source>
</evidence>
<evidence type="ECO:0000313" key="5">
    <source>
        <dbReference type="Proteomes" id="UP000522313"/>
    </source>
</evidence>
<dbReference type="NCBIfam" id="TIGR02217">
    <property type="entry name" value="chp_TIGR02217"/>
    <property type="match status" value="1"/>
</dbReference>
<dbReference type="AlphaFoldDB" id="A0A7X0JEM5"/>
<dbReference type="InterPro" id="IPR011740">
    <property type="entry name" value="DUF2460"/>
</dbReference>
<comment type="caution">
    <text evidence="4">The sequence shown here is derived from an EMBL/GenBank/DDBJ whole genome shotgun (WGS) entry which is preliminary data.</text>
</comment>
<dbReference type="RefSeq" id="WP_184507659.1">
    <property type="nucleotide sequence ID" value="NZ_JACHBT010000019.1"/>
</dbReference>